<evidence type="ECO:0000313" key="2">
    <source>
        <dbReference type="Proteomes" id="UP000663555"/>
    </source>
</evidence>
<dbReference type="Proteomes" id="UP000663555">
    <property type="component" value="Chromosome"/>
</dbReference>
<sequence>MTHRITILALTLVLVSGCQSLPDQQEGIDRNVVFLSAEHCLSEELEDLDKIHYGPCLKVIAVEGEPPEIRDDGFIELPAASPVTLGAACVYRHADGTPIPQTAQTVDIAITERTFTQPGVRWYLHAHERARGVTGCEPTLSRSVFPTYKTD</sequence>
<protein>
    <recommendedName>
        <fullName evidence="3">Lipoprotein</fullName>
    </recommendedName>
</protein>
<accession>A0ABX7MR29</accession>
<organism evidence="1 2">
    <name type="scientific">Marinobacter salinisoli</name>
    <dbReference type="NCBI Taxonomy" id="2769486"/>
    <lineage>
        <taxon>Bacteria</taxon>
        <taxon>Pseudomonadati</taxon>
        <taxon>Pseudomonadota</taxon>
        <taxon>Gammaproteobacteria</taxon>
        <taxon>Pseudomonadales</taxon>
        <taxon>Marinobacteraceae</taxon>
        <taxon>Marinobacter</taxon>
    </lineage>
</organism>
<keyword evidence="2" id="KW-1185">Reference proteome</keyword>
<evidence type="ECO:0000313" key="1">
    <source>
        <dbReference type="EMBL" id="QSP94719.1"/>
    </source>
</evidence>
<dbReference type="RefSeq" id="WP_206643938.1">
    <property type="nucleotide sequence ID" value="NZ_CP071247.1"/>
</dbReference>
<name>A0ABX7MR29_9GAMM</name>
<gene>
    <name evidence="1" type="ORF">LPB19_16350</name>
</gene>
<evidence type="ECO:0008006" key="3">
    <source>
        <dbReference type="Google" id="ProtNLM"/>
    </source>
</evidence>
<proteinExistence type="predicted"/>
<dbReference type="PROSITE" id="PS51257">
    <property type="entry name" value="PROKAR_LIPOPROTEIN"/>
    <property type="match status" value="1"/>
</dbReference>
<dbReference type="EMBL" id="CP071247">
    <property type="protein sequence ID" value="QSP94719.1"/>
    <property type="molecule type" value="Genomic_DNA"/>
</dbReference>
<reference evidence="1 2" key="1">
    <citation type="submission" date="2021-03" db="EMBL/GenBank/DDBJ databases">
        <title>Genome sequencing of Marinobacter sp. LPB0319.</title>
        <authorList>
            <person name="Kim J."/>
        </authorList>
    </citation>
    <scope>NUCLEOTIDE SEQUENCE [LARGE SCALE GENOMIC DNA]</scope>
    <source>
        <strain evidence="1 2">LPB0319</strain>
    </source>
</reference>